<keyword evidence="6 9" id="KW-0413">Isomerase</keyword>
<protein>
    <recommendedName>
        <fullName evidence="1">Parvulin-like PPIase</fullName>
    </recommendedName>
    <alternativeName>
        <fullName evidence="7">Peptidyl-prolyl cis-trans isomerase plp</fullName>
    </alternativeName>
    <alternativeName>
        <fullName evidence="8">Rotamase plp</fullName>
    </alternativeName>
</protein>
<keyword evidence="13" id="KW-1185">Reference proteome</keyword>
<dbReference type="InterPro" id="IPR027304">
    <property type="entry name" value="Trigger_fact/SurA_dom_sf"/>
</dbReference>
<dbReference type="InterPro" id="IPR000297">
    <property type="entry name" value="PPIase_PpiC"/>
</dbReference>
<evidence type="ECO:0000256" key="9">
    <source>
        <dbReference type="PROSITE-ProRule" id="PRU00278"/>
    </source>
</evidence>
<gene>
    <name evidence="12" type="ORF">LMG32879_002221</name>
</gene>
<keyword evidence="3" id="KW-0574">Periplasm</keyword>
<feature type="compositionally biased region" description="Basic and acidic residues" evidence="10">
    <location>
        <begin position="461"/>
        <end position="474"/>
    </location>
</feature>
<evidence type="ECO:0000256" key="7">
    <source>
        <dbReference type="ARBA" id="ARBA00030642"/>
    </source>
</evidence>
<keyword evidence="5" id="KW-0143">Chaperone</keyword>
<evidence type="ECO:0000256" key="8">
    <source>
        <dbReference type="ARBA" id="ARBA00031484"/>
    </source>
</evidence>
<dbReference type="Gene3D" id="1.10.4030.10">
    <property type="entry name" value="Porin chaperone SurA, peptide-binding domain"/>
    <property type="match status" value="1"/>
</dbReference>
<evidence type="ECO:0000256" key="10">
    <source>
        <dbReference type="SAM" id="MobiDB-lite"/>
    </source>
</evidence>
<name>A0AA35XWZ3_9PROT</name>
<dbReference type="SUPFAM" id="SSF54534">
    <property type="entry name" value="FKBP-like"/>
    <property type="match status" value="2"/>
</dbReference>
<keyword evidence="2" id="KW-0732">Signal</keyword>
<keyword evidence="4 9" id="KW-0697">Rotamase</keyword>
<evidence type="ECO:0000256" key="3">
    <source>
        <dbReference type="ARBA" id="ARBA00022764"/>
    </source>
</evidence>
<dbReference type="Gene3D" id="3.10.50.40">
    <property type="match status" value="1"/>
</dbReference>
<proteinExistence type="predicted"/>
<dbReference type="Pfam" id="PF09312">
    <property type="entry name" value="SurA_N"/>
    <property type="match status" value="1"/>
</dbReference>
<comment type="caution">
    <text evidence="12">The sequence shown here is derived from an EMBL/GenBank/DDBJ whole genome shotgun (WGS) entry which is preliminary data.</text>
</comment>
<dbReference type="PROSITE" id="PS50198">
    <property type="entry name" value="PPIC_PPIASE_2"/>
    <property type="match status" value="1"/>
</dbReference>
<feature type="region of interest" description="Disordered" evidence="10">
    <location>
        <begin position="15"/>
        <end position="40"/>
    </location>
</feature>
<dbReference type="Proteomes" id="UP001176960">
    <property type="component" value="Unassembled WGS sequence"/>
</dbReference>
<sequence length="490" mass="53106">MAGLFLAQSAIAAPSHSHGARHAATHATGKSKATAPEAPPEDQIIAVVNGQVLTEREVDNRGKLFALSTGLSISPELMKRMRPQIVHQLIDERIKTQEILKRHINIPPEQIANAIAGIEQRNGMPKNALRDRLSMDGVALTTLIDQIRVQIGWMQVLREQISESGRITAQQITQREAALRAEEGRAQYNVSEIFIPVADPRHDENELEFTKTIIGQLREGAPFPIVAAQFSQSQTALNGGTMGWVQEDSLDPPVAQIVKAMPIGAISNPIRVPGGFVIATVAAKRTVGHQNATVVSVRQAFFPFDAPLNPQAPTDQQKQQLERATSAAKTLHSCDQVAALNTSLGMDTKHPSDPGPLILDRVPAQMRDIIEHLQPNQLSRPIVSGEGIAILMVCSRDQKNLAQETPSEIADGLLNERVEQASRQLTRDLERRSIIQMRPAATAFMPDNKAKSETNSASDTDDAKAKGTDEKPANGDKSAILSGNAGKKPS</sequence>
<dbReference type="RefSeq" id="WP_289843624.1">
    <property type="nucleotide sequence ID" value="NZ_CATKSH010000014.1"/>
</dbReference>
<organism evidence="12 13">
    <name type="scientific">Brytella acorum</name>
    <dbReference type="NCBI Taxonomy" id="2959299"/>
    <lineage>
        <taxon>Bacteria</taxon>
        <taxon>Pseudomonadati</taxon>
        <taxon>Pseudomonadota</taxon>
        <taxon>Alphaproteobacteria</taxon>
        <taxon>Acetobacterales</taxon>
        <taxon>Acetobacteraceae</taxon>
        <taxon>Brytella</taxon>
    </lineage>
</organism>
<evidence type="ECO:0000256" key="5">
    <source>
        <dbReference type="ARBA" id="ARBA00023186"/>
    </source>
</evidence>
<evidence type="ECO:0000313" key="13">
    <source>
        <dbReference type="Proteomes" id="UP001176960"/>
    </source>
</evidence>
<dbReference type="InterPro" id="IPR015391">
    <property type="entry name" value="SurA_N"/>
</dbReference>
<evidence type="ECO:0000256" key="1">
    <source>
        <dbReference type="ARBA" id="ARBA00018370"/>
    </source>
</evidence>
<feature type="domain" description="PpiC" evidence="11">
    <location>
        <begin position="185"/>
        <end position="283"/>
    </location>
</feature>
<dbReference type="Pfam" id="PF00639">
    <property type="entry name" value="Rotamase"/>
    <property type="match status" value="1"/>
</dbReference>
<evidence type="ECO:0000256" key="6">
    <source>
        <dbReference type="ARBA" id="ARBA00023235"/>
    </source>
</evidence>
<evidence type="ECO:0000256" key="4">
    <source>
        <dbReference type="ARBA" id="ARBA00023110"/>
    </source>
</evidence>
<dbReference type="AlphaFoldDB" id="A0AA35XWZ3"/>
<dbReference type="InterPro" id="IPR050280">
    <property type="entry name" value="OMP_Chaperone_SurA"/>
</dbReference>
<reference evidence="12" key="1">
    <citation type="submission" date="2023-03" db="EMBL/GenBank/DDBJ databases">
        <authorList>
            <person name="Cleenwerck I."/>
        </authorList>
    </citation>
    <scope>NUCLEOTIDE SEQUENCE</scope>
    <source>
        <strain evidence="12">LMG 32879</strain>
    </source>
</reference>
<evidence type="ECO:0000259" key="11">
    <source>
        <dbReference type="PROSITE" id="PS50198"/>
    </source>
</evidence>
<evidence type="ECO:0000313" key="12">
    <source>
        <dbReference type="EMBL" id="CAI9121374.1"/>
    </source>
</evidence>
<evidence type="ECO:0000256" key="2">
    <source>
        <dbReference type="ARBA" id="ARBA00022729"/>
    </source>
</evidence>
<dbReference type="InterPro" id="IPR046357">
    <property type="entry name" value="PPIase_dom_sf"/>
</dbReference>
<accession>A0AA35XWZ3</accession>
<dbReference type="PANTHER" id="PTHR47637:SF1">
    <property type="entry name" value="CHAPERONE SURA"/>
    <property type="match status" value="1"/>
</dbReference>
<dbReference type="PANTHER" id="PTHR47637">
    <property type="entry name" value="CHAPERONE SURA"/>
    <property type="match status" value="1"/>
</dbReference>
<dbReference type="GO" id="GO:0003755">
    <property type="term" value="F:peptidyl-prolyl cis-trans isomerase activity"/>
    <property type="evidence" value="ECO:0007669"/>
    <property type="project" value="UniProtKB-KW"/>
</dbReference>
<feature type="region of interest" description="Disordered" evidence="10">
    <location>
        <begin position="437"/>
        <end position="490"/>
    </location>
</feature>
<dbReference type="SUPFAM" id="SSF109998">
    <property type="entry name" value="Triger factor/SurA peptide-binding domain-like"/>
    <property type="match status" value="1"/>
</dbReference>
<dbReference type="EMBL" id="CATKSH010000014">
    <property type="protein sequence ID" value="CAI9121374.1"/>
    <property type="molecule type" value="Genomic_DNA"/>
</dbReference>